<name>A0A678ZKC2_9CAUD</name>
<keyword evidence="2" id="KW-1185">Reference proteome</keyword>
<reference evidence="1" key="1">
    <citation type="submission" date="2018-12" db="EMBL/GenBank/DDBJ databases">
        <authorList>
            <person name="Shneider M.M."/>
            <person name="Kabanova A.P."/>
            <person name="Korzhenkov A.A."/>
            <person name="Toschakov S.V."/>
            <person name="Miroshnikov K.A."/>
        </authorList>
    </citation>
    <scope>NUCLEOTIDE SEQUENCE [LARGE SCALE GENOMIC DNA]</scope>
</reference>
<proteinExistence type="predicted"/>
<dbReference type="EMBL" id="MK290739">
    <property type="protein sequence ID" value="AZV02334.2"/>
    <property type="molecule type" value="Genomic_DNA"/>
</dbReference>
<accession>A0A678ZKC2</accession>
<gene>
    <name evidence="1" type="ORF">Q19_01</name>
</gene>
<evidence type="ECO:0000313" key="1">
    <source>
        <dbReference type="EMBL" id="AZV02334.2"/>
    </source>
</evidence>
<dbReference type="GO" id="GO:0016787">
    <property type="term" value="F:hydrolase activity"/>
    <property type="evidence" value="ECO:0007669"/>
    <property type="project" value="UniProtKB-KW"/>
</dbReference>
<evidence type="ECO:0000313" key="2">
    <source>
        <dbReference type="Proteomes" id="UP000434467"/>
    </source>
</evidence>
<organism evidence="1 2">
    <name type="scientific">Pectobacterium phage Q19</name>
    <dbReference type="NCBI Taxonomy" id="2500576"/>
    <lineage>
        <taxon>Viruses</taxon>
        <taxon>Duplodnaviria</taxon>
        <taxon>Heunggongvirae</taxon>
        <taxon>Uroviricota</taxon>
        <taxon>Caudoviricetes</taxon>
        <taxon>Autographivirales</taxon>
        <taxon>Autotranscriptaviridae</taxon>
        <taxon>Studiervirinae</taxon>
        <taxon>Maklayavirus</taxon>
        <taxon>Maklayavirus Q19</taxon>
    </lineage>
</organism>
<keyword evidence="1" id="KW-0378">Hydrolase</keyword>
<dbReference type="Pfam" id="PF23780">
    <property type="entry name" value="S-AdoMet_lyase"/>
    <property type="match status" value="1"/>
</dbReference>
<sequence>MIHTKEPTNCFYVYLSAYRSMNDLSTNLKAHAKMAEWLGYQQYARDGVVVESSDCVGFYREQGNDWPTRERSIRLKVACWAAVERIATIAHLEYNQEAVLVVNSQTHTATFIEMSKQGFHVRCACSDTVGTFQRMPHDANIEDVQGWTQDENRNFWWIV</sequence>
<dbReference type="InterPro" id="IPR057548">
    <property type="entry name" value="S-AdoMet_lyase-like"/>
</dbReference>
<dbReference type="Proteomes" id="UP000434467">
    <property type="component" value="Segment"/>
</dbReference>
<protein>
    <submittedName>
        <fullName evidence="1">S-adenosyl-L-methionine hydrolase</fullName>
    </submittedName>
</protein>